<dbReference type="InterPro" id="IPR002602">
    <property type="entry name" value="DB"/>
</dbReference>
<proteinExistence type="predicted"/>
<dbReference type="OrthoDB" id="5843172at2759"/>
<accession>A0A016VHN7</accession>
<dbReference type="Proteomes" id="UP000024635">
    <property type="component" value="Unassembled WGS sequence"/>
</dbReference>
<feature type="domain" description="Domain of unknown function DB" evidence="1">
    <location>
        <begin position="28"/>
        <end position="125"/>
    </location>
</feature>
<gene>
    <name evidence="2" type="primary">Acey_s0010.g1194</name>
    <name evidence="2" type="synonym">Acey-dao-2</name>
    <name evidence="2" type="ORF">Y032_0010g1194</name>
</gene>
<comment type="caution">
    <text evidence="2">The sequence shown here is derived from an EMBL/GenBank/DDBJ whole genome shotgun (WGS) entry which is preliminary data.</text>
</comment>
<evidence type="ECO:0000259" key="1">
    <source>
        <dbReference type="Pfam" id="PF01682"/>
    </source>
</evidence>
<reference evidence="3" key="1">
    <citation type="journal article" date="2015" name="Nat. Genet.">
        <title>The genome and transcriptome of the zoonotic hookworm Ancylostoma ceylanicum identify infection-specific gene families.</title>
        <authorList>
            <person name="Schwarz E.M."/>
            <person name="Hu Y."/>
            <person name="Antoshechkin I."/>
            <person name="Miller M.M."/>
            <person name="Sternberg P.W."/>
            <person name="Aroian R.V."/>
        </authorList>
    </citation>
    <scope>NUCLEOTIDE SEQUENCE</scope>
    <source>
        <strain evidence="3">HY135</strain>
    </source>
</reference>
<dbReference type="Pfam" id="PF01682">
    <property type="entry name" value="DB"/>
    <property type="match status" value="1"/>
</dbReference>
<dbReference type="PANTHER" id="PTHR46705">
    <property type="entry name" value="PROTEIN CBG09805"/>
    <property type="match status" value="1"/>
</dbReference>
<dbReference type="PANTHER" id="PTHR46705:SF15">
    <property type="entry name" value="DOMAIN OF UNKNOWN FUNCTION DB DOMAIN-CONTAINING PROTEIN"/>
    <property type="match status" value="1"/>
</dbReference>
<dbReference type="AlphaFoldDB" id="A0A016VHN7"/>
<sequence>MFRVAVFCAIAAVVLAKGKTPNEKLKECCATLKEADKECVERFCDFNAISQTNILNYLSTCSERGPTVGNMWDCVSLRHDHTECCKAKGVEGKCLEYCSAQDGVPTNYLDYLFCTESFNEIRDCFHEHLSKNPAFKKH</sequence>
<evidence type="ECO:0000313" key="2">
    <source>
        <dbReference type="EMBL" id="EYC26512.1"/>
    </source>
</evidence>
<evidence type="ECO:0000313" key="3">
    <source>
        <dbReference type="Proteomes" id="UP000024635"/>
    </source>
</evidence>
<keyword evidence="3" id="KW-1185">Reference proteome</keyword>
<protein>
    <recommendedName>
        <fullName evidence="1">Domain of unknown function DB domain-containing protein</fullName>
    </recommendedName>
</protein>
<name>A0A016VHN7_9BILA</name>
<dbReference type="EMBL" id="JARK01001346">
    <property type="protein sequence ID" value="EYC26512.1"/>
    <property type="molecule type" value="Genomic_DNA"/>
</dbReference>
<organism evidence="2 3">
    <name type="scientific">Ancylostoma ceylanicum</name>
    <dbReference type="NCBI Taxonomy" id="53326"/>
    <lineage>
        <taxon>Eukaryota</taxon>
        <taxon>Metazoa</taxon>
        <taxon>Ecdysozoa</taxon>
        <taxon>Nematoda</taxon>
        <taxon>Chromadorea</taxon>
        <taxon>Rhabditida</taxon>
        <taxon>Rhabditina</taxon>
        <taxon>Rhabditomorpha</taxon>
        <taxon>Strongyloidea</taxon>
        <taxon>Ancylostomatidae</taxon>
        <taxon>Ancylostomatinae</taxon>
        <taxon>Ancylostoma</taxon>
    </lineage>
</organism>